<organism evidence="2 3">
    <name type="scientific">Vibrio ostreae</name>
    <dbReference type="NCBI Taxonomy" id="2841925"/>
    <lineage>
        <taxon>Bacteria</taxon>
        <taxon>Pseudomonadati</taxon>
        <taxon>Pseudomonadota</taxon>
        <taxon>Gammaproteobacteria</taxon>
        <taxon>Vibrionales</taxon>
        <taxon>Vibrionaceae</taxon>
        <taxon>Vibrio</taxon>
    </lineage>
</organism>
<evidence type="ECO:0000313" key="3">
    <source>
        <dbReference type="Proteomes" id="UP000694232"/>
    </source>
</evidence>
<sequence>MILNQLKQTIAEHGSMSRKELARRFALSEDGVDAMLSVWIRKGVISRFIDTNCAQHVTRVRYAINQAQALSVTVTM</sequence>
<dbReference type="EMBL" id="CP076643">
    <property type="protein sequence ID" value="QXO18146.1"/>
    <property type="molecule type" value="Genomic_DNA"/>
</dbReference>
<dbReference type="Proteomes" id="UP000694232">
    <property type="component" value="Chromosome 1"/>
</dbReference>
<dbReference type="SUPFAM" id="SSF46785">
    <property type="entry name" value="Winged helix' DNA-binding domain"/>
    <property type="match status" value="1"/>
</dbReference>
<name>A0A975UCC8_9VIBR</name>
<evidence type="ECO:0000259" key="1">
    <source>
        <dbReference type="Pfam" id="PF09012"/>
    </source>
</evidence>
<dbReference type="KEGG" id="vos:KNV97_07605"/>
<dbReference type="AlphaFoldDB" id="A0A975UCC8"/>
<accession>A0A975UCC8</accession>
<dbReference type="InterPro" id="IPR036390">
    <property type="entry name" value="WH_DNA-bd_sf"/>
</dbReference>
<gene>
    <name evidence="2" type="ORF">KNV97_07605</name>
</gene>
<reference evidence="2" key="1">
    <citation type="submission" date="2021-06" db="EMBL/GenBank/DDBJ databases">
        <title>Vibrio nov. sp., novel gut bacterium isolated from Yellow Sea oyster.</title>
        <authorList>
            <person name="Muhammad N."/>
            <person name="Nguyen T.H."/>
            <person name="Lee Y.-J."/>
            <person name="Ko J."/>
            <person name="Kim S.-G."/>
        </authorList>
    </citation>
    <scope>NUCLEOTIDE SEQUENCE</scope>
    <source>
        <strain evidence="2">OG9-811</strain>
    </source>
</reference>
<proteinExistence type="predicted"/>
<dbReference type="InterPro" id="IPR015102">
    <property type="entry name" value="Tscrpt_reg_HTH_FeoC"/>
</dbReference>
<feature type="domain" description="Transcriptional regulator HTH-type FeoC" evidence="1">
    <location>
        <begin position="2"/>
        <end position="53"/>
    </location>
</feature>
<dbReference type="Gene3D" id="1.10.10.10">
    <property type="entry name" value="Winged helix-like DNA-binding domain superfamily/Winged helix DNA-binding domain"/>
    <property type="match status" value="1"/>
</dbReference>
<dbReference type="InterPro" id="IPR036388">
    <property type="entry name" value="WH-like_DNA-bd_sf"/>
</dbReference>
<dbReference type="RefSeq" id="WP_136482574.1">
    <property type="nucleotide sequence ID" value="NZ_CP076643.1"/>
</dbReference>
<evidence type="ECO:0000313" key="2">
    <source>
        <dbReference type="EMBL" id="QXO18146.1"/>
    </source>
</evidence>
<dbReference type="Pfam" id="PF09012">
    <property type="entry name" value="FeoC"/>
    <property type="match status" value="1"/>
</dbReference>
<keyword evidence="3" id="KW-1185">Reference proteome</keyword>
<protein>
    <submittedName>
        <fullName evidence="2">FeoC-like transcriptional regulator</fullName>
    </submittedName>
</protein>